<reference evidence="3" key="1">
    <citation type="journal article" date="2019" name="Int. J. Syst. Evol. Microbiol.">
        <title>The Global Catalogue of Microorganisms (GCM) 10K type strain sequencing project: providing services to taxonomists for standard genome sequencing and annotation.</title>
        <authorList>
            <consortium name="The Broad Institute Genomics Platform"/>
            <consortium name="The Broad Institute Genome Sequencing Center for Infectious Disease"/>
            <person name="Wu L."/>
            <person name="Ma J."/>
        </authorList>
    </citation>
    <scope>NUCLEOTIDE SEQUENCE [LARGE SCALE GENOMIC DNA]</scope>
    <source>
        <strain evidence="3">KCTC 42255</strain>
    </source>
</reference>
<dbReference type="Proteomes" id="UP001597357">
    <property type="component" value="Unassembled WGS sequence"/>
</dbReference>
<dbReference type="PANTHER" id="PTHR40114:SF1">
    <property type="entry name" value="SLR0698 PROTEIN"/>
    <property type="match status" value="1"/>
</dbReference>
<dbReference type="InterPro" id="IPR012042">
    <property type="entry name" value="NeuTTM/CthTTM-like"/>
</dbReference>
<dbReference type="EMBL" id="JBHULZ010000041">
    <property type="protein sequence ID" value="MFD2698125.1"/>
    <property type="molecule type" value="Genomic_DNA"/>
</dbReference>
<dbReference type="PIRSF" id="PIRSF016487">
    <property type="entry name" value="CYTH_UCP016487"/>
    <property type="match status" value="1"/>
</dbReference>
<dbReference type="Pfam" id="PF01928">
    <property type="entry name" value="CYTH"/>
    <property type="match status" value="1"/>
</dbReference>
<gene>
    <name evidence="2" type="ORF">ACFSQ0_08995</name>
</gene>
<comment type="caution">
    <text evidence="2">The sequence shown here is derived from an EMBL/GenBank/DDBJ whole genome shotgun (WGS) entry which is preliminary data.</text>
</comment>
<organism evidence="2 3">
    <name type="scientific">Mesonia sediminis</name>
    <dbReference type="NCBI Taxonomy" id="1703946"/>
    <lineage>
        <taxon>Bacteria</taxon>
        <taxon>Pseudomonadati</taxon>
        <taxon>Bacteroidota</taxon>
        <taxon>Flavobacteriia</taxon>
        <taxon>Flavobacteriales</taxon>
        <taxon>Flavobacteriaceae</taxon>
        <taxon>Mesonia</taxon>
    </lineage>
</organism>
<accession>A0ABW5SEP8</accession>
<feature type="domain" description="CYTH" evidence="1">
    <location>
        <begin position="1"/>
        <end position="148"/>
    </location>
</feature>
<dbReference type="SUPFAM" id="SSF55154">
    <property type="entry name" value="CYTH-like phosphatases"/>
    <property type="match status" value="1"/>
</dbReference>
<dbReference type="CDD" id="cd07891">
    <property type="entry name" value="CYTH-like_CthTTM-like_1"/>
    <property type="match status" value="1"/>
</dbReference>
<proteinExistence type="predicted"/>
<dbReference type="Gene3D" id="2.40.320.10">
    <property type="entry name" value="Hypothetical Protein Pfu-838710-001"/>
    <property type="match status" value="1"/>
</dbReference>
<protein>
    <submittedName>
        <fullName evidence="2">CYTH domain-containing protein</fullName>
    </submittedName>
</protein>
<evidence type="ECO:0000259" key="1">
    <source>
        <dbReference type="PROSITE" id="PS51707"/>
    </source>
</evidence>
<dbReference type="SMART" id="SM01118">
    <property type="entry name" value="CYTH"/>
    <property type="match status" value="1"/>
</dbReference>
<keyword evidence="3" id="KW-1185">Reference proteome</keyword>
<name>A0ABW5SEP8_9FLAO</name>
<dbReference type="PANTHER" id="PTHR40114">
    <property type="entry name" value="SLR0698 PROTEIN"/>
    <property type="match status" value="1"/>
</dbReference>
<evidence type="ECO:0000313" key="2">
    <source>
        <dbReference type="EMBL" id="MFD2698125.1"/>
    </source>
</evidence>
<dbReference type="InterPro" id="IPR033469">
    <property type="entry name" value="CYTH-like_dom_sf"/>
</dbReference>
<evidence type="ECO:0000313" key="3">
    <source>
        <dbReference type="Proteomes" id="UP001597357"/>
    </source>
</evidence>
<dbReference type="PROSITE" id="PS51707">
    <property type="entry name" value="CYTH"/>
    <property type="match status" value="1"/>
</dbReference>
<sequence>MREIERKFLVKNSRYKALAFEKKYTIQAYLNTHPERSVRIRIQEQKAWITVKGKSDEKGLSRFEWEQTIAVADAEKLLKICEPGKIEKYRYYVKFINQLFEVDEFLGENSGLVVAEAELENINQPLALPDWIGEEVTGNKAYYNASLMKLPYTNW</sequence>
<dbReference type="RefSeq" id="WP_379047173.1">
    <property type="nucleotide sequence ID" value="NZ_JBHULZ010000041.1"/>
</dbReference>
<dbReference type="InterPro" id="IPR023577">
    <property type="entry name" value="CYTH_domain"/>
</dbReference>